<evidence type="ECO:0000313" key="2">
    <source>
        <dbReference type="Proteomes" id="UP000277928"/>
    </source>
</evidence>
<dbReference type="OrthoDB" id="5841383at2759"/>
<dbReference type="Proteomes" id="UP000277928">
    <property type="component" value="Unassembled WGS sequence"/>
</dbReference>
<gene>
    <name evidence="1" type="ORF">NLS_LOCUS6136</name>
</gene>
<proteinExistence type="predicted"/>
<organism evidence="1 2">
    <name type="scientific">Litomosoides sigmodontis</name>
    <name type="common">Filarial nematode worm</name>
    <dbReference type="NCBI Taxonomy" id="42156"/>
    <lineage>
        <taxon>Eukaryota</taxon>
        <taxon>Metazoa</taxon>
        <taxon>Ecdysozoa</taxon>
        <taxon>Nematoda</taxon>
        <taxon>Chromadorea</taxon>
        <taxon>Rhabditida</taxon>
        <taxon>Spirurina</taxon>
        <taxon>Spiruromorpha</taxon>
        <taxon>Filarioidea</taxon>
        <taxon>Onchocercidae</taxon>
        <taxon>Litomosoides</taxon>
    </lineage>
</organism>
<accession>A0A3P6T5N0</accession>
<dbReference type="OMA" id="IYGTINY"/>
<dbReference type="AlphaFoldDB" id="A0A3P6T5N0"/>
<keyword evidence="2" id="KW-1185">Reference proteome</keyword>
<evidence type="ECO:0000313" key="1">
    <source>
        <dbReference type="EMBL" id="VDK83296.1"/>
    </source>
</evidence>
<name>A0A3P6T5N0_LITSI</name>
<sequence>MMSSNAIPEILSKSIVIENAYATISYRKKALDDNMPKRATLTKAVRFNFFPSYVKVVRALAAKAPEHAVAKLEGKPTAKLKRLTSIRRQEWLESGTEHGFIRLYAPAGLRSLIYPATLQTTVQDICSILGFE</sequence>
<protein>
    <recommendedName>
        <fullName evidence="3">UBX domain-containing protein</fullName>
    </recommendedName>
</protein>
<reference evidence="1 2" key="1">
    <citation type="submission" date="2018-08" db="EMBL/GenBank/DDBJ databases">
        <authorList>
            <person name="Laetsch R D."/>
            <person name="Stevens L."/>
            <person name="Kumar S."/>
            <person name="Blaxter L. M."/>
        </authorList>
    </citation>
    <scope>NUCLEOTIDE SEQUENCE [LARGE SCALE GENOMIC DNA]</scope>
</reference>
<feature type="non-terminal residue" evidence="1">
    <location>
        <position position="132"/>
    </location>
</feature>
<dbReference type="STRING" id="42156.A0A3P6T5N0"/>
<evidence type="ECO:0008006" key="3">
    <source>
        <dbReference type="Google" id="ProtNLM"/>
    </source>
</evidence>
<dbReference type="EMBL" id="UYRX01000519">
    <property type="protein sequence ID" value="VDK83296.1"/>
    <property type="molecule type" value="Genomic_DNA"/>
</dbReference>